<evidence type="ECO:0000313" key="6">
    <source>
        <dbReference type="Proteomes" id="UP000054387"/>
    </source>
</evidence>
<dbReference type="InterPro" id="IPR007050">
    <property type="entry name" value="HTH_bacterioopsin"/>
</dbReference>
<keyword evidence="6" id="KW-1185">Reference proteome</keyword>
<dbReference type="PANTHER" id="PTHR34236">
    <property type="entry name" value="DIMETHYL SULFOXIDE REDUCTASE TRANSCRIPTIONAL ACTIVATOR"/>
    <property type="match status" value="1"/>
</dbReference>
<dbReference type="SUPFAM" id="SSF88659">
    <property type="entry name" value="Sigma3 and sigma4 domains of RNA polymerase sigma factors"/>
    <property type="match status" value="1"/>
</dbReference>
<name>A0A0W1R3R0_9EURY</name>
<evidence type="ECO:0000259" key="3">
    <source>
        <dbReference type="Pfam" id="PF04967"/>
    </source>
</evidence>
<comment type="caution">
    <text evidence="5">The sequence shown here is derived from an EMBL/GenBank/DDBJ whole genome shotgun (WGS) entry which is preliminary data.</text>
</comment>
<evidence type="ECO:0000313" key="5">
    <source>
        <dbReference type="EMBL" id="KTG07962.1"/>
    </source>
</evidence>
<dbReference type="InterPro" id="IPR013324">
    <property type="entry name" value="RNA_pol_sigma_r3/r4-like"/>
</dbReference>
<evidence type="ECO:0000256" key="2">
    <source>
        <dbReference type="ARBA" id="ARBA00023163"/>
    </source>
</evidence>
<dbReference type="Pfam" id="PF04967">
    <property type="entry name" value="HTH_10"/>
    <property type="match status" value="1"/>
</dbReference>
<dbReference type="Pfam" id="PF15915">
    <property type="entry name" value="BAT"/>
    <property type="match status" value="1"/>
</dbReference>
<dbReference type="EMBL" id="LOPU01000037">
    <property type="protein sequence ID" value="KTG07962.1"/>
    <property type="molecule type" value="Genomic_DNA"/>
</dbReference>
<organism evidence="5 6">
    <name type="scientific">Haloprofundus marisrubri</name>
    <dbReference type="NCBI Taxonomy" id="1514971"/>
    <lineage>
        <taxon>Archaea</taxon>
        <taxon>Methanobacteriati</taxon>
        <taxon>Methanobacteriota</taxon>
        <taxon>Stenosarchaea group</taxon>
        <taxon>Halobacteria</taxon>
        <taxon>Halobacteriales</taxon>
        <taxon>Haloferacaceae</taxon>
        <taxon>Haloprofundus</taxon>
    </lineage>
</organism>
<keyword evidence="2" id="KW-0804">Transcription</keyword>
<dbReference type="InterPro" id="IPR031803">
    <property type="entry name" value="BAT_GAF/HTH-assoc"/>
</dbReference>
<dbReference type="RefSeq" id="WP_058583389.1">
    <property type="nucleotide sequence ID" value="NZ_LOPU01000037.1"/>
</dbReference>
<dbReference type="Proteomes" id="UP000054387">
    <property type="component" value="Unassembled WGS sequence"/>
</dbReference>
<accession>A0A0W1R3R0</accession>
<evidence type="ECO:0008006" key="7">
    <source>
        <dbReference type="Google" id="ProtNLM"/>
    </source>
</evidence>
<evidence type="ECO:0000259" key="4">
    <source>
        <dbReference type="Pfam" id="PF15915"/>
    </source>
</evidence>
<dbReference type="AlphaFoldDB" id="A0A0W1R3R0"/>
<dbReference type="PANTHER" id="PTHR34236:SF1">
    <property type="entry name" value="DIMETHYL SULFOXIDE REDUCTASE TRANSCRIPTIONAL ACTIVATOR"/>
    <property type="match status" value="1"/>
</dbReference>
<feature type="domain" description="HTH bat-type" evidence="3">
    <location>
        <begin position="155"/>
        <end position="206"/>
    </location>
</feature>
<dbReference type="OrthoDB" id="156233at2157"/>
<gene>
    <name evidence="5" type="ORF">AUR64_01640</name>
</gene>
<reference evidence="5 6" key="1">
    <citation type="submission" date="2015-12" db="EMBL/GenBank/DDBJ databases">
        <title>Haloprofundus marisrubri gen. nov., sp. nov., an extremely halophilic archaeon isolated from the Discovery deep brine-seawater interface in the Red Sea.</title>
        <authorList>
            <person name="Zhang G."/>
            <person name="Stingl U."/>
            <person name="Rashid M."/>
        </authorList>
    </citation>
    <scope>NUCLEOTIDE SEQUENCE [LARGE SCALE GENOMIC DNA]</scope>
    <source>
        <strain evidence="5 6">SB9</strain>
    </source>
</reference>
<dbReference type="STRING" id="1514971.AUR64_01640"/>
<feature type="domain" description="Bacterioopsin transcriptional activator GAF and HTH associated" evidence="4">
    <location>
        <begin position="19"/>
        <end position="148"/>
    </location>
</feature>
<proteinExistence type="predicted"/>
<sequence length="213" mass="23816">MTLYAEFTLPPDVLPFGSILAASSDVRIELVRVIPTRPDVFPYFRVSGADEDAVVDVFATHDAFESVEVLGPDGDGTLFRSRWTDAADELLAGFARLDVALLNATGTSDGWTFKCRAPTRDGLSAFREYCENCNIPLSLRQLRRLDGTQPQSEGLTKAQREALLLAFHRGYFDVPRQASLDTLADEFDISRQAVADRLRRGYRNLVRRSLIEQ</sequence>
<evidence type="ECO:0000256" key="1">
    <source>
        <dbReference type="ARBA" id="ARBA00023015"/>
    </source>
</evidence>
<protein>
    <recommendedName>
        <fullName evidence="7">Bacterio-opsin activator</fullName>
    </recommendedName>
</protein>
<keyword evidence="1" id="KW-0805">Transcription regulation</keyword>